<dbReference type="PANTHER" id="PTHR43547">
    <property type="entry name" value="TWO-COMPONENT HISTIDINE KINASE"/>
    <property type="match status" value="1"/>
</dbReference>
<dbReference type="Pfam" id="PF00072">
    <property type="entry name" value="Response_reg"/>
    <property type="match status" value="1"/>
</dbReference>
<dbReference type="Pfam" id="PF00512">
    <property type="entry name" value="HisKA"/>
    <property type="match status" value="1"/>
</dbReference>
<dbReference type="SMART" id="SM00388">
    <property type="entry name" value="HisKA"/>
    <property type="match status" value="1"/>
</dbReference>
<feature type="domain" description="Histidine kinase" evidence="5">
    <location>
        <begin position="160"/>
        <end position="376"/>
    </location>
</feature>
<dbReference type="InterPro" id="IPR036890">
    <property type="entry name" value="HATPase_C_sf"/>
</dbReference>
<dbReference type="PANTHER" id="PTHR43547:SF2">
    <property type="entry name" value="HYBRID SIGNAL TRANSDUCTION HISTIDINE KINASE C"/>
    <property type="match status" value="1"/>
</dbReference>
<name>A0A6P1M727_9BACT</name>
<dbReference type="Proteomes" id="UP000464954">
    <property type="component" value="Chromosome"/>
</dbReference>
<reference evidence="7 8" key="1">
    <citation type="submission" date="2020-01" db="EMBL/GenBank/DDBJ databases">
        <title>Ponticoccus aerotolerans gen. nov., sp. nov., an anaerobic bacterium and proposal of Ponticoccusceae fam. nov., Ponticoccusles ord. nov. and Ponticoccuse classis nov. in the phylum Kiritimatiellaeota.</title>
        <authorList>
            <person name="Zhou L.Y."/>
            <person name="Du Z.J."/>
        </authorList>
    </citation>
    <scope>NUCLEOTIDE SEQUENCE [LARGE SCALE GENOMIC DNA]</scope>
    <source>
        <strain evidence="7 8">S-5007</strain>
    </source>
</reference>
<dbReference type="InterPro" id="IPR004358">
    <property type="entry name" value="Sig_transdc_His_kin-like_C"/>
</dbReference>
<evidence type="ECO:0000259" key="5">
    <source>
        <dbReference type="PROSITE" id="PS50109"/>
    </source>
</evidence>
<dbReference type="InterPro" id="IPR036097">
    <property type="entry name" value="HisK_dim/P_sf"/>
</dbReference>
<dbReference type="EMBL" id="CP047593">
    <property type="protein sequence ID" value="QHI69651.1"/>
    <property type="molecule type" value="Genomic_DNA"/>
</dbReference>
<dbReference type="SMART" id="SM00387">
    <property type="entry name" value="HATPase_c"/>
    <property type="match status" value="1"/>
</dbReference>
<dbReference type="SUPFAM" id="SSF55874">
    <property type="entry name" value="ATPase domain of HSP90 chaperone/DNA topoisomerase II/histidine kinase"/>
    <property type="match status" value="1"/>
</dbReference>
<organism evidence="7 8">
    <name type="scientific">Tichowtungia aerotolerans</name>
    <dbReference type="NCBI Taxonomy" id="2697043"/>
    <lineage>
        <taxon>Bacteria</taxon>
        <taxon>Pseudomonadati</taxon>
        <taxon>Kiritimatiellota</taxon>
        <taxon>Tichowtungiia</taxon>
        <taxon>Tichowtungiales</taxon>
        <taxon>Tichowtungiaceae</taxon>
        <taxon>Tichowtungia</taxon>
    </lineage>
</organism>
<evidence type="ECO:0000313" key="8">
    <source>
        <dbReference type="Proteomes" id="UP000464954"/>
    </source>
</evidence>
<proteinExistence type="predicted"/>
<dbReference type="Gene3D" id="1.10.287.130">
    <property type="match status" value="1"/>
</dbReference>
<dbReference type="InterPro" id="IPR011006">
    <property type="entry name" value="CheY-like_superfamily"/>
</dbReference>
<dbReference type="Pfam" id="PF02518">
    <property type="entry name" value="HATPase_c"/>
    <property type="match status" value="1"/>
</dbReference>
<evidence type="ECO:0000313" key="7">
    <source>
        <dbReference type="EMBL" id="QHI69651.1"/>
    </source>
</evidence>
<feature type="domain" description="Response regulatory" evidence="6">
    <location>
        <begin position="5"/>
        <end position="118"/>
    </location>
</feature>
<gene>
    <name evidence="7" type="ORF">GT409_09335</name>
</gene>
<dbReference type="Gene3D" id="3.30.565.10">
    <property type="entry name" value="Histidine kinase-like ATPase, C-terminal domain"/>
    <property type="match status" value="1"/>
</dbReference>
<dbReference type="InterPro" id="IPR003594">
    <property type="entry name" value="HATPase_dom"/>
</dbReference>
<dbReference type="GO" id="GO:0000155">
    <property type="term" value="F:phosphorelay sensor kinase activity"/>
    <property type="evidence" value="ECO:0007669"/>
    <property type="project" value="InterPro"/>
</dbReference>
<dbReference type="CDD" id="cd17536">
    <property type="entry name" value="REC_YesN-like"/>
    <property type="match status" value="1"/>
</dbReference>
<dbReference type="InterPro" id="IPR001789">
    <property type="entry name" value="Sig_transdc_resp-reg_receiver"/>
</dbReference>
<evidence type="ECO:0000256" key="2">
    <source>
        <dbReference type="ARBA" id="ARBA00012438"/>
    </source>
</evidence>
<dbReference type="InterPro" id="IPR005467">
    <property type="entry name" value="His_kinase_dom"/>
</dbReference>
<dbReference type="CDD" id="cd00082">
    <property type="entry name" value="HisKA"/>
    <property type="match status" value="1"/>
</dbReference>
<protein>
    <recommendedName>
        <fullName evidence="2">histidine kinase</fullName>
        <ecNumber evidence="2">2.7.13.3</ecNumber>
    </recommendedName>
</protein>
<evidence type="ECO:0000256" key="3">
    <source>
        <dbReference type="ARBA" id="ARBA00022553"/>
    </source>
</evidence>
<dbReference type="RefSeq" id="WP_160628833.1">
    <property type="nucleotide sequence ID" value="NZ_CP047593.1"/>
</dbReference>
<keyword evidence="3 4" id="KW-0597">Phosphoprotein</keyword>
<dbReference type="CDD" id="cd00075">
    <property type="entry name" value="HATPase"/>
    <property type="match status" value="1"/>
</dbReference>
<evidence type="ECO:0000259" key="6">
    <source>
        <dbReference type="PROSITE" id="PS50110"/>
    </source>
</evidence>
<evidence type="ECO:0000256" key="1">
    <source>
        <dbReference type="ARBA" id="ARBA00000085"/>
    </source>
</evidence>
<dbReference type="SMART" id="SM00448">
    <property type="entry name" value="REC"/>
    <property type="match status" value="1"/>
</dbReference>
<sequence>MAKDHLLVIDDELGPRESLRFLFKDTYNVVCADSVDKGVEALKQQSPDCIITDIKMPGKSGIEGLKEIRVIDRQVSIIMLTGFGSLETAQEAIRHGATDYLQKPFNTKEIRDVVARYVQRTKLNRKQIAAADHLESLTAELQNQLNAKEKLAQLGEKSSEFVHDLNNPLSVINGYVQILIQDIRDKKNQQKEINVNYLEQIEKSVSRCQDMLTLWRERSQRASSSIQKIELKNPVTEVAANAKTLAVQKQAHVLLNDGPDHCLVEGDDVQIFRAIQNIVGNALEALPEEGGNINISWRIDGTRALVEVEDNGGGFPSEKLADMQTKYYTTKGQSGGMGLGLFITKNIVEAHGGSLILANNNSGTGALVTLAFPLLK</sequence>
<feature type="modified residue" description="4-aspartylphosphate" evidence="4">
    <location>
        <position position="53"/>
    </location>
</feature>
<dbReference type="PRINTS" id="PR00344">
    <property type="entry name" value="BCTRLSENSOR"/>
</dbReference>
<keyword evidence="8" id="KW-1185">Reference proteome</keyword>
<comment type="catalytic activity">
    <reaction evidence="1">
        <text>ATP + protein L-histidine = ADP + protein N-phospho-L-histidine.</text>
        <dbReference type="EC" id="2.7.13.3"/>
    </reaction>
</comment>
<dbReference type="EC" id="2.7.13.3" evidence="2"/>
<dbReference type="InterPro" id="IPR003661">
    <property type="entry name" value="HisK_dim/P_dom"/>
</dbReference>
<evidence type="ECO:0000256" key="4">
    <source>
        <dbReference type="PROSITE-ProRule" id="PRU00169"/>
    </source>
</evidence>
<dbReference type="PROSITE" id="PS50110">
    <property type="entry name" value="RESPONSE_REGULATORY"/>
    <property type="match status" value="1"/>
</dbReference>
<dbReference type="SUPFAM" id="SSF47384">
    <property type="entry name" value="Homodimeric domain of signal transducing histidine kinase"/>
    <property type="match status" value="1"/>
</dbReference>
<accession>A0A6P1M727</accession>
<dbReference type="PROSITE" id="PS50109">
    <property type="entry name" value="HIS_KIN"/>
    <property type="match status" value="1"/>
</dbReference>
<dbReference type="AlphaFoldDB" id="A0A6P1M727"/>
<dbReference type="KEGG" id="taer:GT409_09335"/>
<dbReference type="SUPFAM" id="SSF52172">
    <property type="entry name" value="CheY-like"/>
    <property type="match status" value="1"/>
</dbReference>
<dbReference type="Gene3D" id="3.40.50.2300">
    <property type="match status" value="1"/>
</dbReference>